<feature type="signal peptide" evidence="3">
    <location>
        <begin position="1"/>
        <end position="23"/>
    </location>
</feature>
<name>D7BH68_ALLS1</name>
<keyword evidence="3" id="KW-0732">Signal</keyword>
<dbReference type="STRING" id="526227.Mesil_2049"/>
<dbReference type="KEGG" id="msv:Mesil_2049"/>
<keyword evidence="1 5" id="KW-0378">Hydrolase</keyword>
<proteinExistence type="predicted"/>
<dbReference type="CDD" id="cd02696">
    <property type="entry name" value="MurNAc-LAA"/>
    <property type="match status" value="1"/>
</dbReference>
<dbReference type="AlphaFoldDB" id="D7BH68"/>
<evidence type="ECO:0000313" key="5">
    <source>
        <dbReference type="EMBL" id="ADH63921.1"/>
    </source>
</evidence>
<dbReference type="GO" id="GO:0030288">
    <property type="term" value="C:outer membrane-bounded periplasmic space"/>
    <property type="evidence" value="ECO:0007669"/>
    <property type="project" value="TreeGrafter"/>
</dbReference>
<reference evidence="5 6" key="1">
    <citation type="journal article" date="2010" name="Stand. Genomic Sci.">
        <title>Complete genome sequence of Meiothermus silvanus type strain (VI-R2).</title>
        <authorList>
            <person name="Sikorski J."/>
            <person name="Tindall B.J."/>
            <person name="Lowry S."/>
            <person name="Lucas S."/>
            <person name="Nolan M."/>
            <person name="Copeland A."/>
            <person name="Glavina Del Rio T."/>
            <person name="Tice H."/>
            <person name="Cheng J.F."/>
            <person name="Han C."/>
            <person name="Pitluck S."/>
            <person name="Liolios K."/>
            <person name="Ivanova N."/>
            <person name="Mavromatis K."/>
            <person name="Mikhailova N."/>
            <person name="Pati A."/>
            <person name="Goodwin L."/>
            <person name="Chen A."/>
            <person name="Palaniappan K."/>
            <person name="Land M."/>
            <person name="Hauser L."/>
            <person name="Chang Y.J."/>
            <person name="Jeffries C.D."/>
            <person name="Rohde M."/>
            <person name="Goker M."/>
            <person name="Woyke T."/>
            <person name="Bristow J."/>
            <person name="Eisen J.A."/>
            <person name="Markowitz V."/>
            <person name="Hugenholtz P."/>
            <person name="Kyrpides N.C."/>
            <person name="Klenk H.P."/>
            <person name="Lapidus A."/>
        </authorList>
    </citation>
    <scope>NUCLEOTIDE SEQUENCE [LARGE SCALE GENOMIC DNA]</scope>
    <source>
        <strain evidence="6">ATCC 700542 / DSM 9946 / VI-R2</strain>
    </source>
</reference>
<dbReference type="PANTHER" id="PTHR30404">
    <property type="entry name" value="N-ACETYLMURAMOYL-L-ALANINE AMIDASE"/>
    <property type="match status" value="1"/>
</dbReference>
<dbReference type="InterPro" id="IPR002508">
    <property type="entry name" value="MurNAc-LAA_cat"/>
</dbReference>
<evidence type="ECO:0000256" key="3">
    <source>
        <dbReference type="SAM" id="SignalP"/>
    </source>
</evidence>
<dbReference type="Proteomes" id="UP000001916">
    <property type="component" value="Chromosome"/>
</dbReference>
<dbReference type="PANTHER" id="PTHR30404:SF0">
    <property type="entry name" value="N-ACETYLMURAMOYL-L-ALANINE AMIDASE AMIC"/>
    <property type="match status" value="1"/>
</dbReference>
<dbReference type="Pfam" id="PF01520">
    <property type="entry name" value="Amidase_3"/>
    <property type="match status" value="1"/>
</dbReference>
<dbReference type="GO" id="GO:0008745">
    <property type="term" value="F:N-acetylmuramoyl-L-alanine amidase activity"/>
    <property type="evidence" value="ECO:0007669"/>
    <property type="project" value="InterPro"/>
</dbReference>
<protein>
    <submittedName>
        <fullName evidence="5">Cell wall hydrolase/autolysin</fullName>
    </submittedName>
</protein>
<feature type="region of interest" description="Disordered" evidence="2">
    <location>
        <begin position="419"/>
        <end position="442"/>
    </location>
</feature>
<dbReference type="GO" id="GO:0009253">
    <property type="term" value="P:peptidoglycan catabolic process"/>
    <property type="evidence" value="ECO:0007669"/>
    <property type="project" value="InterPro"/>
</dbReference>
<dbReference type="SUPFAM" id="SSF53187">
    <property type="entry name" value="Zn-dependent exopeptidases"/>
    <property type="match status" value="1"/>
</dbReference>
<accession>D7BH68</accession>
<dbReference type="EMBL" id="CP002042">
    <property type="protein sequence ID" value="ADH63921.1"/>
    <property type="molecule type" value="Genomic_DNA"/>
</dbReference>
<dbReference type="InterPro" id="IPR050695">
    <property type="entry name" value="N-acetylmuramoyl_amidase_3"/>
</dbReference>
<feature type="chain" id="PRO_5003093428" evidence="3">
    <location>
        <begin position="24"/>
        <end position="442"/>
    </location>
</feature>
<dbReference type="OrthoDB" id="25004at2"/>
<dbReference type="RefSeq" id="WP_013158472.1">
    <property type="nucleotide sequence ID" value="NC_014212.1"/>
</dbReference>
<evidence type="ECO:0000256" key="2">
    <source>
        <dbReference type="SAM" id="MobiDB-lite"/>
    </source>
</evidence>
<feature type="compositionally biased region" description="Pro residues" evidence="2">
    <location>
        <begin position="428"/>
        <end position="442"/>
    </location>
</feature>
<feature type="domain" description="MurNAc-LAA" evidence="4">
    <location>
        <begin position="230"/>
        <end position="413"/>
    </location>
</feature>
<dbReference type="HOGENOM" id="CLU_050366_0_0_0"/>
<gene>
    <name evidence="5" type="ordered locus">Mesil_2049</name>
</gene>
<evidence type="ECO:0000259" key="4">
    <source>
        <dbReference type="Pfam" id="PF01520"/>
    </source>
</evidence>
<evidence type="ECO:0000313" key="6">
    <source>
        <dbReference type="Proteomes" id="UP000001916"/>
    </source>
</evidence>
<evidence type="ECO:0000256" key="1">
    <source>
        <dbReference type="ARBA" id="ARBA00022801"/>
    </source>
</evidence>
<organism evidence="5 6">
    <name type="scientific">Allomeiothermus silvanus (strain ATCC 700542 / DSM 9946 / NBRC 106475 / NCIMB 13440 / VI-R2)</name>
    <name type="common">Thermus silvanus</name>
    <dbReference type="NCBI Taxonomy" id="526227"/>
    <lineage>
        <taxon>Bacteria</taxon>
        <taxon>Thermotogati</taxon>
        <taxon>Deinococcota</taxon>
        <taxon>Deinococci</taxon>
        <taxon>Thermales</taxon>
        <taxon>Thermaceae</taxon>
        <taxon>Allomeiothermus</taxon>
    </lineage>
</organism>
<dbReference type="eggNOG" id="COG0860">
    <property type="taxonomic scope" value="Bacteria"/>
</dbReference>
<sequence>MRMYISRSLIGALLSLAIGLAQNPTPAPISPPLQTRPAVLGSLESYVAYPAGAGVPYAPASQLAKALGLGYLGGGSRLSLSIGSRVASFTVYPSEAQAVSGGGAWQRSGGIWVPLPLLARTLDLFYEVRGREIAVGLKPARLLGAVVTQSEGVERITLQLDRDVSARLLSDDRVGLVGVTGGEAEGVTINSVAYGLEVGLPGSGPARLYFLPRQVVVERGNPKGSRIPLVVIDPGHGGADPGTIQSGIREKDLTLNLAQTLRTLLAPSGIRVSLTRQGDQALSLQDRANAGAFAQVLLSVHVTPGDRVNLYTNPNQGKLLFISKGRQLLPNTPEPRKSLLLGYVSPEGSSTDFAKLLSEEISAVGVVSALGEGDYLALSQNGGAAVLVEFGFDNVSTPQGRQQLAQAMANAILKYLGRFQPTNSAPGTNPPPSSQPKPGGNP</sequence>
<dbReference type="Gene3D" id="3.40.630.40">
    <property type="entry name" value="Zn-dependent exopeptidases"/>
    <property type="match status" value="1"/>
</dbReference>
<keyword evidence="6" id="KW-1185">Reference proteome</keyword>